<keyword evidence="9" id="KW-0234">DNA repair</keyword>
<dbReference type="PANTHER" id="PTHR10880">
    <property type="entry name" value="MORTALITY FACTOR 4-LIKE PROTEIN"/>
    <property type="match status" value="1"/>
</dbReference>
<feature type="compositionally biased region" description="Low complexity" evidence="13">
    <location>
        <begin position="127"/>
        <end position="150"/>
    </location>
</feature>
<gene>
    <name evidence="16" type="ORF">HYALB_00000289</name>
</gene>
<name>A0A9N9Q495_9HELO</name>
<feature type="region of interest" description="Disordered" evidence="13">
    <location>
        <begin position="62"/>
        <end position="108"/>
    </location>
</feature>
<dbReference type="Pfam" id="PF05712">
    <property type="entry name" value="MRG"/>
    <property type="match status" value="1"/>
</dbReference>
<evidence type="ECO:0000256" key="11">
    <source>
        <dbReference type="ARBA" id="ARBA00057322"/>
    </source>
</evidence>
<reference evidence="16" key="1">
    <citation type="submission" date="2021-07" db="EMBL/GenBank/DDBJ databases">
        <authorList>
            <person name="Durling M."/>
        </authorList>
    </citation>
    <scope>NUCLEOTIDE SEQUENCE</scope>
</reference>
<sequence length="607" mass="68450">MAPTKAGDPVAPFAKEEKILCFHGPVLYEAKILDLRLSNNAWQFKIHYKGWKNTIPVDDHIETPTTNMPPRGGNRRAIKVSKASGPKKASQKMNTNEVSQPQWDDWVPSDRVRKFTEENKEIAAQLHQQLKQQHPGPKSLSKGSKKPNGSDFSSARGSEERHTSVAAPGGRGGARRHRDYDVETSASSEPQPPQDMSTENSTPEVTTAPTRATRSKPNSSSWKDPRSPDWDVARFLECEDSVISDHLLKAPSKGYVYLDANGNLKDRNKYAKLAAFEKQMAQRRSGVVNEPTYTKPHPKLQEHIKNRTDTPMMHIYWSGIPSDINIPMAGIPRDEALRLEARKNGFLVTGPSERVKPKHGRSLSKSTIVDTDKALFPNLIFKSKVASEPEPQAESEVQRFEDLLAHFTRATAKFCSLTSNQEETFHSRPSIKVGVPDHIKAILVDDWENVTKNSQLIPLPRASPVSTILADYIDCEMPRRQVGSPQADILDEVVAGLKEYFEKSLGRLLLYKFERHQYVEIRSAWENKDSELYGKGPAETYGAEHLCRLIVTLPELIAQTNMDVQSVNRLREELTKLTMWLGRNAEKYFCKEYETPSGEYVEKAKTL</sequence>
<feature type="domain" description="MRG" evidence="14">
    <location>
        <begin position="420"/>
        <end position="594"/>
    </location>
</feature>
<evidence type="ECO:0000259" key="14">
    <source>
        <dbReference type="Pfam" id="PF05712"/>
    </source>
</evidence>
<dbReference type="Pfam" id="PF22732">
    <property type="entry name" value="MSL3_chromo-like"/>
    <property type="match status" value="1"/>
</dbReference>
<dbReference type="FunFam" id="1.10.274.30:FF:000004">
    <property type="entry name" value="Putative Chromatin modification-related protein eaf3"/>
    <property type="match status" value="1"/>
</dbReference>
<dbReference type="Gene3D" id="1.10.274.30">
    <property type="entry name" value="MRG domain"/>
    <property type="match status" value="1"/>
</dbReference>
<evidence type="ECO:0000256" key="9">
    <source>
        <dbReference type="ARBA" id="ARBA00023204"/>
    </source>
</evidence>
<dbReference type="PANTHER" id="PTHR10880:SF15">
    <property type="entry name" value="MSL COMPLEX SUBUNIT 3"/>
    <property type="match status" value="1"/>
</dbReference>
<dbReference type="GO" id="GO:0006325">
    <property type="term" value="P:chromatin organization"/>
    <property type="evidence" value="ECO:0007669"/>
    <property type="project" value="UniProtKB-KW"/>
</dbReference>
<comment type="caution">
    <text evidence="16">The sequence shown here is derived from an EMBL/GenBank/DDBJ whole genome shotgun (WGS) entry which is preliminary data.</text>
</comment>
<dbReference type="GO" id="GO:0006281">
    <property type="term" value="P:DNA repair"/>
    <property type="evidence" value="ECO:0007669"/>
    <property type="project" value="UniProtKB-KW"/>
</dbReference>
<keyword evidence="7" id="KW-0805">Transcription regulation</keyword>
<comment type="subcellular location">
    <subcellularLocation>
        <location evidence="1">Nucleus</location>
    </subcellularLocation>
</comment>
<comment type="function">
    <text evidence="11">Involved in deacetylation of histones, chromatin assembly and chromosome segregation. May act as a transcriptional oscillator, directing histone deacetylases to specific chromosomal domains. Component of the NuA4 histone acetyltransferase complex which is involved in transcriptional activation of selected genes principally by acetylation of nucleosomal histone H4 and H2A. The NuA4 complex is also involved in DNA repair.</text>
</comment>
<comment type="similarity">
    <text evidence="2">Belongs to the MRG family.</text>
</comment>
<protein>
    <recommendedName>
        <fullName evidence="4">Chromatin modification-related protein EAF3</fullName>
    </recommendedName>
    <alternativeName>
        <fullName evidence="12">Chromatin modification-related protein eaf3</fullName>
    </alternativeName>
</protein>
<feature type="region of interest" description="Disordered" evidence="13">
    <location>
        <begin position="127"/>
        <end position="228"/>
    </location>
</feature>
<evidence type="ECO:0000256" key="2">
    <source>
        <dbReference type="ARBA" id="ARBA00009093"/>
    </source>
</evidence>
<evidence type="ECO:0000256" key="8">
    <source>
        <dbReference type="ARBA" id="ARBA00023163"/>
    </source>
</evidence>
<keyword evidence="10" id="KW-0539">Nucleus</keyword>
<organism evidence="16 17">
    <name type="scientific">Hymenoscyphus albidus</name>
    <dbReference type="NCBI Taxonomy" id="595503"/>
    <lineage>
        <taxon>Eukaryota</taxon>
        <taxon>Fungi</taxon>
        <taxon>Dikarya</taxon>
        <taxon>Ascomycota</taxon>
        <taxon>Pezizomycotina</taxon>
        <taxon>Leotiomycetes</taxon>
        <taxon>Helotiales</taxon>
        <taxon>Helotiaceae</taxon>
        <taxon>Hymenoscyphus</taxon>
    </lineage>
</organism>
<proteinExistence type="inferred from homology"/>
<evidence type="ECO:0000256" key="3">
    <source>
        <dbReference type="ARBA" id="ARBA00011353"/>
    </source>
</evidence>
<comment type="subunit">
    <text evidence="3">Component of the NuA4 histone acetyltransferase complex.</text>
</comment>
<dbReference type="GO" id="GO:0035267">
    <property type="term" value="C:NuA4 histone acetyltransferase complex"/>
    <property type="evidence" value="ECO:0007669"/>
    <property type="project" value="TreeGrafter"/>
</dbReference>
<feature type="domain" description="MSL3 chromodomain-like" evidence="15">
    <location>
        <begin position="13"/>
        <end position="54"/>
    </location>
</feature>
<dbReference type="OrthoDB" id="124855at2759"/>
<evidence type="ECO:0000256" key="13">
    <source>
        <dbReference type="SAM" id="MobiDB-lite"/>
    </source>
</evidence>
<dbReference type="GO" id="GO:0032221">
    <property type="term" value="C:Rpd3S complex"/>
    <property type="evidence" value="ECO:0007669"/>
    <property type="project" value="TreeGrafter"/>
</dbReference>
<accession>A0A9N9Q495</accession>
<evidence type="ECO:0000256" key="12">
    <source>
        <dbReference type="ARBA" id="ARBA00072864"/>
    </source>
</evidence>
<evidence type="ECO:0000313" key="16">
    <source>
        <dbReference type="EMBL" id="CAG8979155.1"/>
    </source>
</evidence>
<dbReference type="PROSITE" id="PS51640">
    <property type="entry name" value="MRG"/>
    <property type="match status" value="1"/>
</dbReference>
<dbReference type="AlphaFoldDB" id="A0A9N9Q495"/>
<feature type="compositionally biased region" description="Polar residues" evidence="13">
    <location>
        <begin position="184"/>
        <end position="222"/>
    </location>
</feature>
<feature type="compositionally biased region" description="Polar residues" evidence="13">
    <location>
        <begin position="91"/>
        <end position="102"/>
    </location>
</feature>
<evidence type="ECO:0000256" key="1">
    <source>
        <dbReference type="ARBA" id="ARBA00004123"/>
    </source>
</evidence>
<dbReference type="InterPro" id="IPR016197">
    <property type="entry name" value="Chromo-like_dom_sf"/>
</dbReference>
<dbReference type="Gene3D" id="2.30.30.140">
    <property type="match status" value="1"/>
</dbReference>
<dbReference type="Proteomes" id="UP000701801">
    <property type="component" value="Unassembled WGS sequence"/>
</dbReference>
<dbReference type="GO" id="GO:0006355">
    <property type="term" value="P:regulation of DNA-templated transcription"/>
    <property type="evidence" value="ECO:0007669"/>
    <property type="project" value="InterPro"/>
</dbReference>
<evidence type="ECO:0000256" key="7">
    <source>
        <dbReference type="ARBA" id="ARBA00023015"/>
    </source>
</evidence>
<evidence type="ECO:0000256" key="10">
    <source>
        <dbReference type="ARBA" id="ARBA00023242"/>
    </source>
</evidence>
<dbReference type="SUPFAM" id="SSF54160">
    <property type="entry name" value="Chromo domain-like"/>
    <property type="match status" value="1"/>
</dbReference>
<evidence type="ECO:0000256" key="6">
    <source>
        <dbReference type="ARBA" id="ARBA00022853"/>
    </source>
</evidence>
<keyword evidence="17" id="KW-1185">Reference proteome</keyword>
<keyword evidence="6" id="KW-0156">Chromatin regulator</keyword>
<evidence type="ECO:0000259" key="15">
    <source>
        <dbReference type="Pfam" id="PF22732"/>
    </source>
</evidence>
<keyword evidence="5" id="KW-0227">DNA damage</keyword>
<dbReference type="InterPro" id="IPR038217">
    <property type="entry name" value="MRG_C_sf"/>
</dbReference>
<evidence type="ECO:0000256" key="5">
    <source>
        <dbReference type="ARBA" id="ARBA00022763"/>
    </source>
</evidence>
<dbReference type="InterPro" id="IPR008676">
    <property type="entry name" value="MRG"/>
</dbReference>
<keyword evidence="8" id="KW-0804">Transcription</keyword>
<dbReference type="InterPro" id="IPR026541">
    <property type="entry name" value="MRG_dom"/>
</dbReference>
<dbReference type="EMBL" id="CAJVRM010000296">
    <property type="protein sequence ID" value="CAG8979155.1"/>
    <property type="molecule type" value="Genomic_DNA"/>
</dbReference>
<dbReference type="InterPro" id="IPR053820">
    <property type="entry name" value="MSL3_chromo-like"/>
</dbReference>
<evidence type="ECO:0000256" key="4">
    <source>
        <dbReference type="ARBA" id="ARBA00018505"/>
    </source>
</evidence>
<evidence type="ECO:0000313" key="17">
    <source>
        <dbReference type="Proteomes" id="UP000701801"/>
    </source>
</evidence>